<dbReference type="Pfam" id="PF00126">
    <property type="entry name" value="HTH_1"/>
    <property type="match status" value="1"/>
</dbReference>
<dbReference type="SUPFAM" id="SSF56601">
    <property type="entry name" value="beta-lactamase/transpeptidase-like"/>
    <property type="match status" value="1"/>
</dbReference>
<accession>A0A2H1J6U8</accession>
<dbReference type="GO" id="GO:0046677">
    <property type="term" value="P:response to antibiotic"/>
    <property type="evidence" value="ECO:0007669"/>
    <property type="project" value="InterPro"/>
</dbReference>
<dbReference type="PROSITE" id="PS50931">
    <property type="entry name" value="HTH_LYSR"/>
    <property type="match status" value="1"/>
</dbReference>
<dbReference type="InterPro" id="IPR036388">
    <property type="entry name" value="WH-like_DNA-bd_sf"/>
</dbReference>
<dbReference type="InterPro" id="IPR000847">
    <property type="entry name" value="LysR_HTH_N"/>
</dbReference>
<dbReference type="Proteomes" id="UP000234289">
    <property type="component" value="Unassembled WGS sequence"/>
</dbReference>
<sequence length="618" mass="65276">MHIMVTMDLIEACRTFTAVSELGSMTLGAAASGVPQPVASRRIAGLEKRFGARLFDRSGRGVSLTPFGQDMLASAKRLVDLADTMLLDADRARLRPVSLAVPRSCTTRDLAVLTASAKSGGFSIDIHPAPPARRLDDLSSRRVRAALQAVPEADGTWVVELGCAHRMALAGPVRLAALRRARSRIAGAGPELSGKRLRLLVEDDVSHVRGRLRRAAEVAGLLPHQVVMDSSDPAAVAGVLGEGDLLLCSAAEAKELGLEWSPLIEPELKRGYVLAATSNDDAAVLSEFSDEIADCLAGVPAGTRGEDVLAGAPGEGRFEMTGDARVIHDVNTHLAAAGLRATIVVRDLDSGREISTSGDQAMPLASVVKVPIAFAVLTRISEGVLDGAQPITIRPDHYAGDGPTGTSRFRHPAQIALEDLVMLSVSFSDNTATDALLDVLAPNQVQGDLERMGLSGIHIRHHLGALVETPLESLPDSDAHLVYDIARSGASQEAGHRIWQLDASQANIGTATGLVDLLQEIWRPVRIDRVAASKLRSLLAGNIIRHRLAPDFASDAMTWSSKTGTLLHLRHEIGVVDHADGQSIAVAVLSESSNPAAAQPAAEAELGAAARALHDLLR</sequence>
<dbReference type="AlphaFoldDB" id="A0A2H1J6U8"/>
<dbReference type="SUPFAM" id="SSF46785">
    <property type="entry name" value="Winged helix' DNA-binding domain"/>
    <property type="match status" value="1"/>
</dbReference>
<dbReference type="GO" id="GO:0030655">
    <property type="term" value="P:beta-lactam antibiotic catabolic process"/>
    <property type="evidence" value="ECO:0007669"/>
    <property type="project" value="InterPro"/>
</dbReference>
<protein>
    <submittedName>
        <fullName evidence="2">Beta-lactamase class A</fullName>
    </submittedName>
</protein>
<dbReference type="Gene3D" id="3.40.710.10">
    <property type="entry name" value="DD-peptidase/beta-lactamase superfamily"/>
    <property type="match status" value="1"/>
</dbReference>
<dbReference type="InterPro" id="IPR045155">
    <property type="entry name" value="Beta-lactam_cat"/>
</dbReference>
<name>A0A2H1J6U8_BREAU</name>
<dbReference type="GO" id="GO:0003700">
    <property type="term" value="F:DNA-binding transcription factor activity"/>
    <property type="evidence" value="ECO:0007669"/>
    <property type="project" value="InterPro"/>
</dbReference>
<feature type="domain" description="HTH lysR-type" evidence="1">
    <location>
        <begin position="8"/>
        <end position="65"/>
    </location>
</feature>
<dbReference type="GO" id="GO:0008800">
    <property type="term" value="F:beta-lactamase activity"/>
    <property type="evidence" value="ECO:0007669"/>
    <property type="project" value="InterPro"/>
</dbReference>
<dbReference type="PANTHER" id="PTHR35333">
    <property type="entry name" value="BETA-LACTAMASE"/>
    <property type="match status" value="1"/>
</dbReference>
<dbReference type="InterPro" id="IPR012338">
    <property type="entry name" value="Beta-lactam/transpept-like"/>
</dbReference>
<reference evidence="3" key="1">
    <citation type="submission" date="2017-03" db="EMBL/GenBank/DDBJ databases">
        <authorList>
            <person name="Monnet C."/>
        </authorList>
    </citation>
    <scope>NUCLEOTIDE SEQUENCE [LARGE SCALE GENOMIC DNA]</scope>
    <source>
        <strain evidence="3">CNRZ 920</strain>
    </source>
</reference>
<evidence type="ECO:0000259" key="1">
    <source>
        <dbReference type="PROSITE" id="PS50931"/>
    </source>
</evidence>
<gene>
    <name evidence="2" type="ORF">BAUR920_01779</name>
</gene>
<evidence type="ECO:0000313" key="3">
    <source>
        <dbReference type="Proteomes" id="UP000234289"/>
    </source>
</evidence>
<dbReference type="PANTHER" id="PTHR35333:SF3">
    <property type="entry name" value="BETA-LACTAMASE-TYPE TRANSPEPTIDASE FOLD CONTAINING PROTEIN"/>
    <property type="match status" value="1"/>
</dbReference>
<dbReference type="Pfam" id="PF13354">
    <property type="entry name" value="Beta-lactamase2"/>
    <property type="match status" value="1"/>
</dbReference>
<organism evidence="2 3">
    <name type="scientific">Brevibacterium aurantiacum</name>
    <dbReference type="NCBI Taxonomy" id="273384"/>
    <lineage>
        <taxon>Bacteria</taxon>
        <taxon>Bacillati</taxon>
        <taxon>Actinomycetota</taxon>
        <taxon>Actinomycetes</taxon>
        <taxon>Micrococcales</taxon>
        <taxon>Brevibacteriaceae</taxon>
        <taxon>Brevibacterium</taxon>
    </lineage>
</organism>
<dbReference type="EMBL" id="FXZG01000009">
    <property type="protein sequence ID" value="SMX83048.1"/>
    <property type="molecule type" value="Genomic_DNA"/>
</dbReference>
<dbReference type="InterPro" id="IPR000871">
    <property type="entry name" value="Beta-lactam_class-A"/>
</dbReference>
<evidence type="ECO:0000313" key="2">
    <source>
        <dbReference type="EMBL" id="SMX83048.1"/>
    </source>
</evidence>
<dbReference type="InterPro" id="IPR036390">
    <property type="entry name" value="WH_DNA-bd_sf"/>
</dbReference>
<proteinExistence type="predicted"/>
<dbReference type="Gene3D" id="1.10.10.10">
    <property type="entry name" value="Winged helix-like DNA-binding domain superfamily/Winged helix DNA-binding domain"/>
    <property type="match status" value="1"/>
</dbReference>